<dbReference type="PANTHER" id="PTHR42796">
    <property type="entry name" value="FUMARYLACETOACETATE HYDROLASE DOMAIN-CONTAINING PROTEIN 2A-RELATED"/>
    <property type="match status" value="1"/>
</dbReference>
<feature type="domain" description="Fumarylacetoacetase-like C-terminal" evidence="3">
    <location>
        <begin position="105"/>
        <end position="310"/>
    </location>
</feature>
<evidence type="ECO:0000259" key="3">
    <source>
        <dbReference type="Pfam" id="PF01557"/>
    </source>
</evidence>
<evidence type="ECO:0000313" key="5">
    <source>
        <dbReference type="Proteomes" id="UP001310386"/>
    </source>
</evidence>
<dbReference type="InterPro" id="IPR051121">
    <property type="entry name" value="FAH"/>
</dbReference>
<proteinExistence type="inferred from homology"/>
<comment type="caution">
    <text evidence="4">The sequence shown here is derived from an EMBL/GenBank/DDBJ whole genome shotgun (WGS) entry which is preliminary data.</text>
</comment>
<dbReference type="Gene3D" id="3.90.850.10">
    <property type="entry name" value="Fumarylacetoacetase-like, C-terminal domain"/>
    <property type="match status" value="1"/>
</dbReference>
<dbReference type="RefSeq" id="WP_371752203.1">
    <property type="nucleotide sequence ID" value="NZ_JAYJLD010000001.1"/>
</dbReference>
<accession>A0ABU5ZC75</accession>
<dbReference type="Proteomes" id="UP001310386">
    <property type="component" value="Unassembled WGS sequence"/>
</dbReference>
<evidence type="ECO:0000256" key="2">
    <source>
        <dbReference type="ARBA" id="ARBA00022723"/>
    </source>
</evidence>
<dbReference type="InterPro" id="IPR011234">
    <property type="entry name" value="Fumarylacetoacetase-like_C"/>
</dbReference>
<evidence type="ECO:0000313" key="4">
    <source>
        <dbReference type="EMBL" id="MEB3100088.1"/>
    </source>
</evidence>
<name>A0ABU5ZC75_9BACL</name>
<dbReference type="SUPFAM" id="SSF56529">
    <property type="entry name" value="FAH"/>
    <property type="match status" value="1"/>
</dbReference>
<dbReference type="InterPro" id="IPR036663">
    <property type="entry name" value="Fumarylacetoacetase_C_sf"/>
</dbReference>
<keyword evidence="2" id="KW-0479">Metal-binding</keyword>
<evidence type="ECO:0000256" key="1">
    <source>
        <dbReference type="ARBA" id="ARBA00010211"/>
    </source>
</evidence>
<dbReference type="PANTHER" id="PTHR42796:SF4">
    <property type="entry name" value="FUMARYLACETOACETATE HYDROLASE DOMAIN-CONTAINING PROTEIN 2A"/>
    <property type="match status" value="1"/>
</dbReference>
<keyword evidence="5" id="KW-1185">Reference proteome</keyword>
<sequence>MRIATVSVDGEKRIAAVENERYIDLNTACRLLLESQGKAHAEKLANTYCPTNMVEFLRGGEESMALAKESVAYVGSSDFSADVNKKLYYEGADVKLEAPVQNPGKIVCVGLNYREHILEMGREIPKIPVIFAKFSNTLVAPGDPILKPKLSDNLDHEAEFAFVIGKKGRHISEDEAMDYVAGYTIANDVSVRDFQRRTNEWLQGKTFDATLPMGPHLVTKESLPEPDQCEVVLTLNGVERQRSNTKNLVFTVPFLVSFLSGIMTLEPGDVVLTGTPGGVGQARNPQSWMKHGDTVRVEIEGLGVLENPVVNE</sequence>
<protein>
    <submittedName>
        <fullName evidence="4">Fumarylacetoacetate hydrolase family protein</fullName>
    </submittedName>
</protein>
<comment type="similarity">
    <text evidence="1">Belongs to the FAH family.</text>
</comment>
<gene>
    <name evidence="4" type="ORF">VF724_00200</name>
</gene>
<reference evidence="4" key="1">
    <citation type="submission" date="2023-12" db="EMBL/GenBank/DDBJ databases">
        <title>Fervidustalea candida gen. nov., sp. nov., a novel member of the family Paenibacillaceae isolated from a geothermal area.</title>
        <authorList>
            <person name="Li W.-J."/>
            <person name="Jiao J.-Y."/>
            <person name="Chen Y."/>
        </authorList>
    </citation>
    <scope>NUCLEOTIDE SEQUENCE</scope>
    <source>
        <strain evidence="4">SYSU GA230002</strain>
    </source>
</reference>
<organism evidence="4 5">
    <name type="scientific">Ferviditalea candida</name>
    <dbReference type="NCBI Taxonomy" id="3108399"/>
    <lineage>
        <taxon>Bacteria</taxon>
        <taxon>Bacillati</taxon>
        <taxon>Bacillota</taxon>
        <taxon>Bacilli</taxon>
        <taxon>Bacillales</taxon>
        <taxon>Paenibacillaceae</taxon>
        <taxon>Ferviditalea</taxon>
    </lineage>
</organism>
<dbReference type="EMBL" id="JAYJLD010000001">
    <property type="protein sequence ID" value="MEB3100088.1"/>
    <property type="molecule type" value="Genomic_DNA"/>
</dbReference>
<keyword evidence="4" id="KW-0378">Hydrolase</keyword>
<dbReference type="GO" id="GO:0016787">
    <property type="term" value="F:hydrolase activity"/>
    <property type="evidence" value="ECO:0007669"/>
    <property type="project" value="UniProtKB-KW"/>
</dbReference>
<dbReference type="Pfam" id="PF01557">
    <property type="entry name" value="FAA_hydrolase"/>
    <property type="match status" value="1"/>
</dbReference>